<evidence type="ECO:0000259" key="5">
    <source>
        <dbReference type="PROSITE" id="PS50168"/>
    </source>
</evidence>
<evidence type="ECO:0000256" key="1">
    <source>
        <dbReference type="ARBA" id="ARBA00022703"/>
    </source>
</evidence>
<feature type="compositionally biased region" description="Basic and acidic residues" evidence="3">
    <location>
        <begin position="509"/>
        <end position="521"/>
    </location>
</feature>
<feature type="compositionally biased region" description="Basic and acidic residues" evidence="3">
    <location>
        <begin position="374"/>
        <end position="389"/>
    </location>
</feature>
<feature type="region of interest" description="Disordered" evidence="3">
    <location>
        <begin position="174"/>
        <end position="218"/>
    </location>
</feature>
<evidence type="ECO:0000259" key="4">
    <source>
        <dbReference type="PROSITE" id="PS50017"/>
    </source>
</evidence>
<dbReference type="Pfam" id="PF01335">
    <property type="entry name" value="DED"/>
    <property type="match status" value="1"/>
</dbReference>
<dbReference type="GO" id="GO:0007165">
    <property type="term" value="P:signal transduction"/>
    <property type="evidence" value="ECO:0007669"/>
    <property type="project" value="InterPro"/>
</dbReference>
<dbReference type="EMBL" id="OV696689">
    <property type="protein sequence ID" value="CAH1261299.1"/>
    <property type="molecule type" value="Genomic_DNA"/>
</dbReference>
<feature type="compositionally biased region" description="Low complexity" evidence="3">
    <location>
        <begin position="97"/>
        <end position="108"/>
    </location>
</feature>
<reference evidence="6" key="1">
    <citation type="submission" date="2022-01" db="EMBL/GenBank/DDBJ databases">
        <authorList>
            <person name="Braso-Vives M."/>
        </authorList>
    </citation>
    <scope>NUCLEOTIDE SEQUENCE</scope>
</reference>
<gene>
    <name evidence="6" type="primary">CFLAR</name>
    <name evidence="6" type="ORF">BLAG_LOCUS16767</name>
</gene>
<accession>A0A8J9ZSP0</accession>
<dbReference type="PANTHER" id="PTHR48169:SF7">
    <property type="entry name" value="CASPASE 10"/>
    <property type="match status" value="1"/>
</dbReference>
<feature type="region of interest" description="Disordered" evidence="3">
    <location>
        <begin position="509"/>
        <end position="566"/>
    </location>
</feature>
<dbReference type="Gene3D" id="1.10.533.10">
    <property type="entry name" value="Death Domain, Fas"/>
    <property type="match status" value="1"/>
</dbReference>
<feature type="region of interest" description="Disordered" evidence="3">
    <location>
        <begin position="278"/>
        <end position="392"/>
    </location>
</feature>
<dbReference type="PROSITE" id="PS50017">
    <property type="entry name" value="DEATH_DOMAIN"/>
    <property type="match status" value="1"/>
</dbReference>
<keyword evidence="7" id="KW-1185">Reference proteome</keyword>
<dbReference type="PROSITE" id="PS50168">
    <property type="entry name" value="DED"/>
    <property type="match status" value="1"/>
</dbReference>
<dbReference type="GO" id="GO:0005737">
    <property type="term" value="C:cytoplasm"/>
    <property type="evidence" value="ECO:0007669"/>
    <property type="project" value="UniProtKB-ARBA"/>
</dbReference>
<protein>
    <submittedName>
        <fullName evidence="6">CFLAR protein</fullName>
    </submittedName>
</protein>
<evidence type="ECO:0000313" key="7">
    <source>
        <dbReference type="Proteomes" id="UP000838412"/>
    </source>
</evidence>
<evidence type="ECO:0000256" key="2">
    <source>
        <dbReference type="ARBA" id="ARBA00022737"/>
    </source>
</evidence>
<feature type="domain" description="Death" evidence="4">
    <location>
        <begin position="30"/>
        <end position="91"/>
    </location>
</feature>
<dbReference type="AlphaFoldDB" id="A0A8J9ZSP0"/>
<dbReference type="FunFam" id="1.10.533.10:FF:000016">
    <property type="entry name" value="CASP8 and FADD-like apoptosis regulator"/>
    <property type="match status" value="1"/>
</dbReference>
<dbReference type="SUPFAM" id="SSF47986">
    <property type="entry name" value="DEATH domain"/>
    <property type="match status" value="1"/>
</dbReference>
<dbReference type="Proteomes" id="UP000838412">
    <property type="component" value="Chromosome 4"/>
</dbReference>
<feature type="compositionally biased region" description="Basic residues" evidence="3">
    <location>
        <begin position="609"/>
        <end position="618"/>
    </location>
</feature>
<sequence>MSGSDRPTISPFRALLLRLSEQLSARDLRDMKHLLRDHVGERRREEAQSCLDLWADLEKAGLLTDGRTDLLTDLLDKLHRKDLVRRVEEYENERKGSVNAVSASASAPHPNPVPVQPTPNPVPVQPTPHPVPVWHPTPTQCQCQSTQPPTQCQSSWSPPPAQCQSSWSPPPAQCQSSWSPSPAQCQSTQPPTQCQSTQPPTQCQSTQPPAQCQSSWSPPLTQCQSAQQTCASAPPVGHVYSQPPLQEEGKSFHLPTSVQSEPQSLSCQTLFNGLPITVATDGPRGQPQSVTRHHTGGITAQHAPGGGNTAQHAPGGDNTAQHAPGGGNTAQHAPGGDNTAQHAPGGGNTAQHAPGGDNTAQHAPGGGDTSQHAPGDKRQTAVRIKEQRFPPKAQNYLETGGYRVGIVGGKHYEIDEEEFVEMDHGSSYRIRLTNTHPRPCDAQLAIDGKEVGTWRLDPHQEVELERPEDEQMCFSFFSTRMAPAEAGIRRGEEENGLVQVTFTPEKRIEREERTVVKDPYRGGDMVAGDDTASSDSSSQDEDEPFRSDTPLNWSSGATALQGVSRQEFEQVEGEMERDEEAQVVMILRLVARTDAPRVEVSSAPVKPLMSKRPRAVPD</sequence>
<name>A0A8J9ZSP0_BRALA</name>
<dbReference type="SMART" id="SM00031">
    <property type="entry name" value="DED"/>
    <property type="match status" value="1"/>
</dbReference>
<dbReference type="InterPro" id="IPR011029">
    <property type="entry name" value="DEATH-like_dom_sf"/>
</dbReference>
<keyword evidence="1" id="KW-0053">Apoptosis</keyword>
<evidence type="ECO:0000313" key="6">
    <source>
        <dbReference type="EMBL" id="CAH1261299.1"/>
    </source>
</evidence>
<feature type="compositionally biased region" description="Pro residues" evidence="3">
    <location>
        <begin position="109"/>
        <end position="133"/>
    </location>
</feature>
<organism evidence="6 7">
    <name type="scientific">Branchiostoma lanceolatum</name>
    <name type="common">Common lancelet</name>
    <name type="synonym">Amphioxus lanceolatum</name>
    <dbReference type="NCBI Taxonomy" id="7740"/>
    <lineage>
        <taxon>Eukaryota</taxon>
        <taxon>Metazoa</taxon>
        <taxon>Chordata</taxon>
        <taxon>Cephalochordata</taxon>
        <taxon>Leptocardii</taxon>
        <taxon>Amphioxiformes</taxon>
        <taxon>Branchiostomatidae</taxon>
        <taxon>Branchiostoma</taxon>
    </lineage>
</organism>
<dbReference type="GO" id="GO:0042981">
    <property type="term" value="P:regulation of apoptotic process"/>
    <property type="evidence" value="ECO:0007669"/>
    <property type="project" value="InterPro"/>
</dbReference>
<feature type="region of interest" description="Disordered" evidence="3">
    <location>
        <begin position="596"/>
        <end position="618"/>
    </location>
</feature>
<dbReference type="GO" id="GO:0006915">
    <property type="term" value="P:apoptotic process"/>
    <property type="evidence" value="ECO:0007669"/>
    <property type="project" value="UniProtKB-KW"/>
</dbReference>
<proteinExistence type="predicted"/>
<feature type="region of interest" description="Disordered" evidence="3">
    <location>
        <begin position="89"/>
        <end position="133"/>
    </location>
</feature>
<feature type="compositionally biased region" description="Low complexity" evidence="3">
    <location>
        <begin position="179"/>
        <end position="218"/>
    </location>
</feature>
<dbReference type="InterPro" id="IPR001875">
    <property type="entry name" value="DED_dom"/>
</dbReference>
<dbReference type="PANTHER" id="PTHR48169">
    <property type="entry name" value="DED DOMAIN-CONTAINING PROTEIN"/>
    <property type="match status" value="1"/>
</dbReference>
<evidence type="ECO:0000256" key="3">
    <source>
        <dbReference type="SAM" id="MobiDB-lite"/>
    </source>
</evidence>
<dbReference type="OrthoDB" id="10053230at2759"/>
<feature type="domain" description="DED" evidence="5">
    <location>
        <begin position="11"/>
        <end position="89"/>
    </location>
</feature>
<keyword evidence="2" id="KW-0677">Repeat</keyword>
<feature type="compositionally biased region" description="Polar residues" evidence="3">
    <location>
        <begin position="549"/>
        <end position="564"/>
    </location>
</feature>
<dbReference type="InterPro" id="IPR000488">
    <property type="entry name" value="Death_dom"/>
</dbReference>